<sequence length="155" mass="17241">MDNYTSDSSDSDANSNKVIDFAYLLLEPETVENNLEAYIDDKKIIFGCRKNCGNGLKQISKNIWKLKNLQLVSFGGNELYEVPASLGQLQHLQALVLCDNKLESLPANIANLHKLKSLLLHKNKLRTLPPEIIALKNLTEVSKSSNICISAVNMV</sequence>
<gene>
    <name evidence="4" type="ORF">NQ314_018882</name>
</gene>
<feature type="domain" description="Disease resistance R13L4/SHOC-2-like LRR" evidence="3">
    <location>
        <begin position="48"/>
        <end position="145"/>
    </location>
</feature>
<keyword evidence="1" id="KW-0433">Leucine-rich repeat</keyword>
<evidence type="ECO:0000313" key="4">
    <source>
        <dbReference type="EMBL" id="KAJ8928564.1"/>
    </source>
</evidence>
<dbReference type="PANTHER" id="PTHR48051:SF36">
    <property type="entry name" value="CASPASE FAMILY P20 DOMAIN-CONTAINING PROTEIN"/>
    <property type="match status" value="1"/>
</dbReference>
<dbReference type="InterPro" id="IPR055414">
    <property type="entry name" value="LRR_R13L4/SHOC2-like"/>
</dbReference>
<name>A0AAV8WQ35_9CUCU</name>
<dbReference type="AlphaFoldDB" id="A0AAV8WQ35"/>
<dbReference type="EMBL" id="JANEYF010005336">
    <property type="protein sequence ID" value="KAJ8928564.1"/>
    <property type="molecule type" value="Genomic_DNA"/>
</dbReference>
<reference evidence="4" key="1">
    <citation type="journal article" date="2023" name="Insect Mol. Biol.">
        <title>Genome sequencing provides insights into the evolution of gene families encoding plant cell wall-degrading enzymes in longhorned beetles.</title>
        <authorList>
            <person name="Shin N.R."/>
            <person name="Okamura Y."/>
            <person name="Kirsch R."/>
            <person name="Pauchet Y."/>
        </authorList>
    </citation>
    <scope>NUCLEOTIDE SEQUENCE</scope>
    <source>
        <strain evidence="4">RBIC_L_NR</strain>
    </source>
</reference>
<dbReference type="InterPro" id="IPR003591">
    <property type="entry name" value="Leu-rich_rpt_typical-subtyp"/>
</dbReference>
<keyword evidence="5" id="KW-1185">Reference proteome</keyword>
<evidence type="ECO:0000256" key="2">
    <source>
        <dbReference type="ARBA" id="ARBA00022737"/>
    </source>
</evidence>
<proteinExistence type="predicted"/>
<comment type="caution">
    <text evidence="4">The sequence shown here is derived from an EMBL/GenBank/DDBJ whole genome shotgun (WGS) entry which is preliminary data.</text>
</comment>
<keyword evidence="2" id="KW-0677">Repeat</keyword>
<dbReference type="SMART" id="SM00369">
    <property type="entry name" value="LRR_TYP"/>
    <property type="match status" value="3"/>
</dbReference>
<dbReference type="InterPro" id="IPR032675">
    <property type="entry name" value="LRR_dom_sf"/>
</dbReference>
<dbReference type="GO" id="GO:0005737">
    <property type="term" value="C:cytoplasm"/>
    <property type="evidence" value="ECO:0007669"/>
    <property type="project" value="TreeGrafter"/>
</dbReference>
<dbReference type="Proteomes" id="UP001162156">
    <property type="component" value="Unassembled WGS sequence"/>
</dbReference>
<evidence type="ECO:0000313" key="5">
    <source>
        <dbReference type="Proteomes" id="UP001162156"/>
    </source>
</evidence>
<dbReference type="Gene3D" id="3.80.10.10">
    <property type="entry name" value="Ribonuclease Inhibitor"/>
    <property type="match status" value="1"/>
</dbReference>
<accession>A0AAV8WQ35</accession>
<evidence type="ECO:0000256" key="1">
    <source>
        <dbReference type="ARBA" id="ARBA00022614"/>
    </source>
</evidence>
<dbReference type="PANTHER" id="PTHR48051">
    <property type="match status" value="1"/>
</dbReference>
<dbReference type="InterPro" id="IPR050216">
    <property type="entry name" value="LRR_domain-containing"/>
</dbReference>
<dbReference type="SUPFAM" id="SSF52058">
    <property type="entry name" value="L domain-like"/>
    <property type="match status" value="1"/>
</dbReference>
<organism evidence="4 5">
    <name type="scientific">Rhamnusium bicolor</name>
    <dbReference type="NCBI Taxonomy" id="1586634"/>
    <lineage>
        <taxon>Eukaryota</taxon>
        <taxon>Metazoa</taxon>
        <taxon>Ecdysozoa</taxon>
        <taxon>Arthropoda</taxon>
        <taxon>Hexapoda</taxon>
        <taxon>Insecta</taxon>
        <taxon>Pterygota</taxon>
        <taxon>Neoptera</taxon>
        <taxon>Endopterygota</taxon>
        <taxon>Coleoptera</taxon>
        <taxon>Polyphaga</taxon>
        <taxon>Cucujiformia</taxon>
        <taxon>Chrysomeloidea</taxon>
        <taxon>Cerambycidae</taxon>
        <taxon>Lepturinae</taxon>
        <taxon>Rhagiini</taxon>
        <taxon>Rhamnusium</taxon>
    </lineage>
</organism>
<dbReference type="Pfam" id="PF23598">
    <property type="entry name" value="LRR_14"/>
    <property type="match status" value="1"/>
</dbReference>
<protein>
    <recommendedName>
        <fullName evidence="3">Disease resistance R13L4/SHOC-2-like LRR domain-containing protein</fullName>
    </recommendedName>
</protein>
<evidence type="ECO:0000259" key="3">
    <source>
        <dbReference type="Pfam" id="PF23598"/>
    </source>
</evidence>